<feature type="region of interest" description="Disordered" evidence="7">
    <location>
        <begin position="35"/>
        <end position="127"/>
    </location>
</feature>
<feature type="compositionally biased region" description="Low complexity" evidence="7">
    <location>
        <begin position="84"/>
        <end position="99"/>
    </location>
</feature>
<dbReference type="EMBL" id="SEYY01003038">
    <property type="protein sequence ID" value="KAB7504499.1"/>
    <property type="molecule type" value="Genomic_DNA"/>
</dbReference>
<name>A0A5N5TEA4_9CRUS</name>
<gene>
    <name evidence="9" type="primary">bs_0</name>
    <name evidence="9" type="ORF">Anas_08153</name>
</gene>
<dbReference type="InterPro" id="IPR002100">
    <property type="entry name" value="TF_MADSbox"/>
</dbReference>
<feature type="compositionally biased region" description="Basic and acidic residues" evidence="7">
    <location>
        <begin position="53"/>
        <end position="62"/>
    </location>
</feature>
<protein>
    <recommendedName>
        <fullName evidence="6">Serum response factor homolog</fullName>
    </recommendedName>
</protein>
<dbReference type="GO" id="GO:0046983">
    <property type="term" value="F:protein dimerization activity"/>
    <property type="evidence" value="ECO:0007669"/>
    <property type="project" value="InterPro"/>
</dbReference>
<keyword evidence="3" id="KW-0238">DNA-binding</keyword>
<dbReference type="CDD" id="cd00266">
    <property type="entry name" value="MADS_SRF_like"/>
    <property type="match status" value="1"/>
</dbReference>
<evidence type="ECO:0000313" key="10">
    <source>
        <dbReference type="Proteomes" id="UP000326759"/>
    </source>
</evidence>
<evidence type="ECO:0000256" key="1">
    <source>
        <dbReference type="ARBA" id="ARBA00004123"/>
    </source>
</evidence>
<evidence type="ECO:0000259" key="8">
    <source>
        <dbReference type="PROSITE" id="PS50066"/>
    </source>
</evidence>
<proteinExistence type="predicted"/>
<dbReference type="GO" id="GO:0000981">
    <property type="term" value="F:DNA-binding transcription factor activity, RNA polymerase II-specific"/>
    <property type="evidence" value="ECO:0007669"/>
    <property type="project" value="InterPro"/>
</dbReference>
<accession>A0A5N5TEA4</accession>
<dbReference type="SMART" id="SM00432">
    <property type="entry name" value="MADS"/>
    <property type="match status" value="1"/>
</dbReference>
<evidence type="ECO:0000256" key="2">
    <source>
        <dbReference type="ARBA" id="ARBA00023015"/>
    </source>
</evidence>
<feature type="compositionally biased region" description="Low complexity" evidence="7">
    <location>
        <begin position="352"/>
        <end position="363"/>
    </location>
</feature>
<dbReference type="AlphaFoldDB" id="A0A5N5TEA4"/>
<feature type="compositionally biased region" description="Pro residues" evidence="7">
    <location>
        <begin position="293"/>
        <end position="302"/>
    </location>
</feature>
<dbReference type="PROSITE" id="PS50066">
    <property type="entry name" value="MADS_BOX_2"/>
    <property type="match status" value="1"/>
</dbReference>
<sequence length="377" mass="41823">MNFGGFDAESLFNTAPMVGVGGNMNMGGMKRSAHEAGLDREALGLSSDDDSNDLLKKDDTKLHPSSSSNRDSLLHHHHHHPHHQQPQQPPQQQQQQQQQTSLEGTQGGQGGPQDSKQTILPNGKKTKGRVKIKMEFIDNKLRRYTTFSKRKTGIMKKLYNMYSYNLRAYELSTLTGTQVMLLVASETGHVYTFATRKLQPMITSEAGKALIQTCLNSPDPPSVGSHHHHDQRMSATGYEETELTYAVTEEEHKVRQMMYTTPLNAMHQNPQMSSPSHHPSLALQSHHHSQYQPHPPPTPHLTPPSSANHPLSHHIPTSHADHVNLGLNHHAPHLGPTTPLSAQSPLPPPSPICTSSPSSPYPVLHHHPHHTLQAHTR</sequence>
<organism evidence="9 10">
    <name type="scientific">Armadillidium nasatum</name>
    <dbReference type="NCBI Taxonomy" id="96803"/>
    <lineage>
        <taxon>Eukaryota</taxon>
        <taxon>Metazoa</taxon>
        <taxon>Ecdysozoa</taxon>
        <taxon>Arthropoda</taxon>
        <taxon>Crustacea</taxon>
        <taxon>Multicrustacea</taxon>
        <taxon>Malacostraca</taxon>
        <taxon>Eumalacostraca</taxon>
        <taxon>Peracarida</taxon>
        <taxon>Isopoda</taxon>
        <taxon>Oniscidea</taxon>
        <taxon>Crinocheta</taxon>
        <taxon>Armadillidiidae</taxon>
        <taxon>Armadillidium</taxon>
    </lineage>
</organism>
<evidence type="ECO:0000256" key="6">
    <source>
        <dbReference type="ARBA" id="ARBA00069746"/>
    </source>
</evidence>
<dbReference type="FunFam" id="3.40.1810.10:FF:000002">
    <property type="entry name" value="Serum response factor b"/>
    <property type="match status" value="1"/>
</dbReference>
<feature type="domain" description="MADS-box" evidence="8">
    <location>
        <begin position="127"/>
        <end position="197"/>
    </location>
</feature>
<dbReference type="InterPro" id="IPR050142">
    <property type="entry name" value="MADS-box/MEF2_TF"/>
</dbReference>
<feature type="compositionally biased region" description="Polar residues" evidence="7">
    <location>
        <begin position="266"/>
        <end position="277"/>
    </location>
</feature>
<keyword evidence="2" id="KW-0805">Transcription regulation</keyword>
<keyword evidence="5" id="KW-0539">Nucleus</keyword>
<dbReference type="InterPro" id="IPR033897">
    <property type="entry name" value="SRF-like_MADS-box"/>
</dbReference>
<comment type="subcellular location">
    <subcellularLocation>
        <location evidence="1">Nucleus</location>
    </subcellularLocation>
</comment>
<dbReference type="GO" id="GO:0045944">
    <property type="term" value="P:positive regulation of transcription by RNA polymerase II"/>
    <property type="evidence" value="ECO:0007669"/>
    <property type="project" value="InterPro"/>
</dbReference>
<dbReference type="Gene3D" id="3.40.1810.10">
    <property type="entry name" value="Transcription factor, MADS-box"/>
    <property type="match status" value="1"/>
</dbReference>
<dbReference type="Proteomes" id="UP000326759">
    <property type="component" value="Unassembled WGS sequence"/>
</dbReference>
<dbReference type="OrthoDB" id="2284405at2759"/>
<dbReference type="SUPFAM" id="SSF81995">
    <property type="entry name" value="beta-sandwich domain of Sec23/24"/>
    <property type="match status" value="1"/>
</dbReference>
<evidence type="ECO:0000256" key="3">
    <source>
        <dbReference type="ARBA" id="ARBA00023125"/>
    </source>
</evidence>
<evidence type="ECO:0000256" key="7">
    <source>
        <dbReference type="SAM" id="MobiDB-lite"/>
    </source>
</evidence>
<dbReference type="Pfam" id="PF00319">
    <property type="entry name" value="SRF-TF"/>
    <property type="match status" value="2"/>
</dbReference>
<keyword evidence="10" id="KW-1185">Reference proteome</keyword>
<dbReference type="InterPro" id="IPR036879">
    <property type="entry name" value="TF_MADSbox_sf"/>
</dbReference>
<feature type="region of interest" description="Disordered" evidence="7">
    <location>
        <begin position="266"/>
        <end position="377"/>
    </location>
</feature>
<evidence type="ECO:0000256" key="5">
    <source>
        <dbReference type="ARBA" id="ARBA00023242"/>
    </source>
</evidence>
<dbReference type="SUPFAM" id="SSF55455">
    <property type="entry name" value="SRF-like"/>
    <property type="match status" value="1"/>
</dbReference>
<keyword evidence="4" id="KW-0804">Transcription</keyword>
<dbReference type="PRINTS" id="PR00404">
    <property type="entry name" value="MADSDOMAIN"/>
</dbReference>
<evidence type="ECO:0000256" key="4">
    <source>
        <dbReference type="ARBA" id="ARBA00023163"/>
    </source>
</evidence>
<reference evidence="9 10" key="1">
    <citation type="journal article" date="2019" name="PLoS Biol.">
        <title>Sex chromosomes control vertical transmission of feminizing Wolbachia symbionts in an isopod.</title>
        <authorList>
            <person name="Becking T."/>
            <person name="Chebbi M.A."/>
            <person name="Giraud I."/>
            <person name="Moumen B."/>
            <person name="Laverre T."/>
            <person name="Caubet Y."/>
            <person name="Peccoud J."/>
            <person name="Gilbert C."/>
            <person name="Cordaux R."/>
        </authorList>
    </citation>
    <scope>NUCLEOTIDE SEQUENCE [LARGE SCALE GENOMIC DNA]</scope>
    <source>
        <strain evidence="9">ANa2</strain>
        <tissue evidence="9">Whole body excluding digestive tract and cuticle</tissue>
    </source>
</reference>
<feature type="compositionally biased region" description="Basic residues" evidence="7">
    <location>
        <begin position="364"/>
        <end position="377"/>
    </location>
</feature>
<dbReference type="GO" id="GO:0000987">
    <property type="term" value="F:cis-regulatory region sequence-specific DNA binding"/>
    <property type="evidence" value="ECO:0007669"/>
    <property type="project" value="InterPro"/>
</dbReference>
<comment type="caution">
    <text evidence="9">The sequence shown here is derived from an EMBL/GenBank/DDBJ whole genome shotgun (WGS) entry which is preliminary data.</text>
</comment>
<dbReference type="PANTHER" id="PTHR48019">
    <property type="entry name" value="SERUM RESPONSE FACTOR HOMOLOG"/>
    <property type="match status" value="1"/>
</dbReference>
<evidence type="ECO:0000313" key="9">
    <source>
        <dbReference type="EMBL" id="KAB7504499.1"/>
    </source>
</evidence>
<dbReference type="GO" id="GO:0005634">
    <property type="term" value="C:nucleus"/>
    <property type="evidence" value="ECO:0007669"/>
    <property type="project" value="UniProtKB-SubCell"/>
</dbReference>